<comment type="caution">
    <text evidence="5">The sequence shown here is derived from an EMBL/GenBank/DDBJ whole genome shotgun (WGS) entry which is preliminary data.</text>
</comment>
<evidence type="ECO:0000259" key="3">
    <source>
        <dbReference type="Pfam" id="PF13193"/>
    </source>
</evidence>
<dbReference type="Proteomes" id="UP000321154">
    <property type="component" value="Unassembled WGS sequence"/>
</dbReference>
<evidence type="ECO:0000313" key="6">
    <source>
        <dbReference type="Proteomes" id="UP000321154"/>
    </source>
</evidence>
<feature type="domain" description="AMP-dependent synthetase/ligase" evidence="2">
    <location>
        <begin position="39"/>
        <end position="236"/>
    </location>
</feature>
<feature type="domain" description="AMP-binding enzyme C-terminal" evidence="3">
    <location>
        <begin position="293"/>
        <end position="364"/>
    </location>
</feature>
<dbReference type="RefSeq" id="WP_146855986.1">
    <property type="nucleotide sequence ID" value="NZ_BAAAHR010000002.1"/>
</dbReference>
<dbReference type="InterPro" id="IPR025110">
    <property type="entry name" value="AMP-bd_C"/>
</dbReference>
<evidence type="ECO:0000256" key="1">
    <source>
        <dbReference type="SAM" id="MobiDB-lite"/>
    </source>
</evidence>
<dbReference type="GO" id="GO:0008756">
    <property type="term" value="F:o-succinylbenzoate-CoA ligase activity"/>
    <property type="evidence" value="ECO:0007669"/>
    <property type="project" value="UniProtKB-EC"/>
</dbReference>
<dbReference type="EMBL" id="JACGWW010000001">
    <property type="protein sequence ID" value="MBA8812120.1"/>
    <property type="molecule type" value="Genomic_DNA"/>
</dbReference>
<accession>A0A7W3JFY0</accession>
<dbReference type="Gene3D" id="3.30.300.30">
    <property type="match status" value="1"/>
</dbReference>
<dbReference type="Pfam" id="PF13193">
    <property type="entry name" value="AMP-binding_C"/>
    <property type="match status" value="1"/>
</dbReference>
<evidence type="ECO:0000313" key="5">
    <source>
        <dbReference type="EMBL" id="MBA8812120.1"/>
    </source>
</evidence>
<feature type="compositionally biased region" description="Basic and acidic residues" evidence="1">
    <location>
        <begin position="364"/>
        <end position="376"/>
    </location>
</feature>
<dbReference type="PANTHER" id="PTHR43767:SF1">
    <property type="entry name" value="NONRIBOSOMAL PEPTIDE SYNTHASE PES1 (EUROFUNG)-RELATED"/>
    <property type="match status" value="1"/>
</dbReference>
<sequence>MTRPLLAVDARDPAAVLAALRVALAGGPAVAPRIDGHVPEDLPSTVPQSVALVIETSGSTGRPKRVALSADAVLAGAAAADQSLAGPGQWLLALPTHYIAGVNVLVRSIASGTEPVMLASGHIDPVDFVGAVARLEHPIRYTSFVPAQLAALLDAAEAEPAVAAALARFSAVLVGGQATPAPLIARARAVGVAIVRTYGSSETSGGCVYDGVPVGRTRVEIVDGQIELSGPSLADGYLDDPARTEAAFSTRGGVRWYRTGDTGAIDVDGAVSVTGRLDDVIVSGGEKVSLGLVERLVRERPGLETAVVVRASHPRWGEVPVVVTTGREPDLAELRAAIGARAGRAAAPDRVVVVAESPTLPSGKPDRRALERLVAP</sequence>
<reference evidence="4 6" key="1">
    <citation type="submission" date="2019-07" db="EMBL/GenBank/DDBJ databases">
        <title>Whole genome shotgun sequence of Frigoribacterium faeni NBRC 103066.</title>
        <authorList>
            <person name="Hosoyama A."/>
            <person name="Uohara A."/>
            <person name="Ohji S."/>
            <person name="Ichikawa N."/>
        </authorList>
    </citation>
    <scope>NUCLEOTIDE SEQUENCE [LARGE SCALE GENOMIC DNA]</scope>
    <source>
        <strain evidence="4 6">NBRC 103066</strain>
    </source>
</reference>
<gene>
    <name evidence="4" type="primary">menE</name>
    <name evidence="5" type="ORF">FB463_000344</name>
    <name evidence="4" type="ORF">FFA01_21660</name>
</gene>
<protein>
    <submittedName>
        <fullName evidence="5">O-succinylbenzoic acid--CoA ligase</fullName>
        <ecNumber evidence="5">6.2.1.26</ecNumber>
    </submittedName>
</protein>
<dbReference type="Pfam" id="PF00501">
    <property type="entry name" value="AMP-binding"/>
    <property type="match status" value="1"/>
</dbReference>
<reference evidence="5 7" key="2">
    <citation type="submission" date="2020-07" db="EMBL/GenBank/DDBJ databases">
        <title>Sequencing the genomes of 1000 actinobacteria strains.</title>
        <authorList>
            <person name="Klenk H.-P."/>
        </authorList>
    </citation>
    <scope>NUCLEOTIDE SEQUENCE [LARGE SCALE GENOMIC DNA]</scope>
    <source>
        <strain evidence="5 7">DSM 10309</strain>
    </source>
</reference>
<dbReference type="InterPro" id="IPR000873">
    <property type="entry name" value="AMP-dep_synth/lig_dom"/>
</dbReference>
<keyword evidence="5" id="KW-0436">Ligase</keyword>
<organism evidence="5 7">
    <name type="scientific">Frigoribacterium faeni</name>
    <dbReference type="NCBI Taxonomy" id="145483"/>
    <lineage>
        <taxon>Bacteria</taxon>
        <taxon>Bacillati</taxon>
        <taxon>Actinomycetota</taxon>
        <taxon>Actinomycetes</taxon>
        <taxon>Micrococcales</taxon>
        <taxon>Microbacteriaceae</taxon>
        <taxon>Frigoribacterium</taxon>
    </lineage>
</organism>
<evidence type="ECO:0000313" key="7">
    <source>
        <dbReference type="Proteomes" id="UP000522688"/>
    </source>
</evidence>
<keyword evidence="6" id="KW-1185">Reference proteome</keyword>
<evidence type="ECO:0000259" key="2">
    <source>
        <dbReference type="Pfam" id="PF00501"/>
    </source>
</evidence>
<dbReference type="InterPro" id="IPR045851">
    <property type="entry name" value="AMP-bd_C_sf"/>
</dbReference>
<dbReference type="AlphaFoldDB" id="A0A7W3JFY0"/>
<dbReference type="SUPFAM" id="SSF56801">
    <property type="entry name" value="Acetyl-CoA synthetase-like"/>
    <property type="match status" value="1"/>
</dbReference>
<dbReference type="OrthoDB" id="9803968at2"/>
<feature type="region of interest" description="Disordered" evidence="1">
    <location>
        <begin position="357"/>
        <end position="376"/>
    </location>
</feature>
<dbReference type="EMBL" id="BJUV01000021">
    <property type="protein sequence ID" value="GEK83857.1"/>
    <property type="molecule type" value="Genomic_DNA"/>
</dbReference>
<dbReference type="PANTHER" id="PTHR43767">
    <property type="entry name" value="LONG-CHAIN-FATTY-ACID--COA LIGASE"/>
    <property type="match status" value="1"/>
</dbReference>
<dbReference type="InterPro" id="IPR042099">
    <property type="entry name" value="ANL_N_sf"/>
</dbReference>
<dbReference type="EC" id="6.2.1.26" evidence="5"/>
<evidence type="ECO:0000313" key="4">
    <source>
        <dbReference type="EMBL" id="GEK83857.1"/>
    </source>
</evidence>
<proteinExistence type="predicted"/>
<name>A0A7W3JFY0_9MICO</name>
<dbReference type="InterPro" id="IPR050237">
    <property type="entry name" value="ATP-dep_AMP-bd_enzyme"/>
</dbReference>
<dbReference type="Proteomes" id="UP000522688">
    <property type="component" value="Unassembled WGS sequence"/>
</dbReference>
<dbReference type="Gene3D" id="3.40.50.12780">
    <property type="entry name" value="N-terminal domain of ligase-like"/>
    <property type="match status" value="1"/>
</dbReference>